<accession>A0AAV2T7F0</accession>
<dbReference type="InterPro" id="IPR017452">
    <property type="entry name" value="GPCR_Rhodpsn_7TM"/>
</dbReference>
<evidence type="ECO:0000256" key="1">
    <source>
        <dbReference type="ARBA" id="ARBA00004141"/>
    </source>
</evidence>
<evidence type="ECO:0000313" key="11">
    <source>
        <dbReference type="Proteomes" id="UP001497525"/>
    </source>
</evidence>
<evidence type="ECO:0000313" key="10">
    <source>
        <dbReference type="EMBL" id="CAL5131362.1"/>
    </source>
</evidence>
<feature type="transmembrane region" description="Helical" evidence="8">
    <location>
        <begin position="108"/>
        <end position="126"/>
    </location>
</feature>
<dbReference type="PANTHER" id="PTHR45695:SF22">
    <property type="entry name" value="G-PROTEIN COUPLED RECEPTORS FAMILY 1 PROFILE DOMAIN-CONTAINING PROTEIN"/>
    <property type="match status" value="1"/>
</dbReference>
<feature type="domain" description="G-protein coupled receptors family 1 profile" evidence="9">
    <location>
        <begin position="30"/>
        <end position="326"/>
    </location>
</feature>
<feature type="transmembrane region" description="Helical" evidence="8">
    <location>
        <begin position="63"/>
        <end position="96"/>
    </location>
</feature>
<name>A0AAV2T7F0_CALDB</name>
<evidence type="ECO:0000256" key="3">
    <source>
        <dbReference type="ARBA" id="ARBA00022989"/>
    </source>
</evidence>
<evidence type="ECO:0000256" key="7">
    <source>
        <dbReference type="ARBA" id="ARBA00023224"/>
    </source>
</evidence>
<comment type="caution">
    <text evidence="10">The sequence shown here is derived from an EMBL/GenBank/DDBJ whole genome shotgun (WGS) entry which is preliminary data.</text>
</comment>
<dbReference type="SUPFAM" id="SSF81321">
    <property type="entry name" value="Family A G protein-coupled receptor-like"/>
    <property type="match status" value="1"/>
</dbReference>
<dbReference type="AlphaFoldDB" id="A0AAV2T7F0"/>
<gene>
    <name evidence="10" type="ORF">CDAUBV1_LOCUS3783</name>
</gene>
<organism evidence="10 11">
    <name type="scientific">Calicophoron daubneyi</name>
    <name type="common">Rumen fluke</name>
    <name type="synonym">Paramphistomum daubneyi</name>
    <dbReference type="NCBI Taxonomy" id="300641"/>
    <lineage>
        <taxon>Eukaryota</taxon>
        <taxon>Metazoa</taxon>
        <taxon>Spiralia</taxon>
        <taxon>Lophotrochozoa</taxon>
        <taxon>Platyhelminthes</taxon>
        <taxon>Trematoda</taxon>
        <taxon>Digenea</taxon>
        <taxon>Plagiorchiida</taxon>
        <taxon>Pronocephalata</taxon>
        <taxon>Paramphistomoidea</taxon>
        <taxon>Paramphistomidae</taxon>
        <taxon>Calicophoron</taxon>
    </lineage>
</organism>
<keyword evidence="3 8" id="KW-1133">Transmembrane helix</keyword>
<keyword evidence="2 8" id="KW-0812">Transmembrane</keyword>
<dbReference type="Pfam" id="PF00001">
    <property type="entry name" value="7tm_1"/>
    <property type="match status" value="1"/>
</dbReference>
<feature type="transmembrane region" description="Helical" evidence="8">
    <location>
        <begin position="266"/>
        <end position="285"/>
    </location>
</feature>
<dbReference type="GO" id="GO:0005886">
    <property type="term" value="C:plasma membrane"/>
    <property type="evidence" value="ECO:0007669"/>
    <property type="project" value="TreeGrafter"/>
</dbReference>
<keyword evidence="6" id="KW-0675">Receptor</keyword>
<feature type="transmembrane region" description="Helical" evidence="8">
    <location>
        <begin position="225"/>
        <end position="245"/>
    </location>
</feature>
<feature type="transmembrane region" description="Helical" evidence="8">
    <location>
        <begin position="147"/>
        <end position="168"/>
    </location>
</feature>
<keyword evidence="5 8" id="KW-0472">Membrane</keyword>
<reference evidence="10" key="1">
    <citation type="submission" date="2024-06" db="EMBL/GenBank/DDBJ databases">
        <authorList>
            <person name="Liu X."/>
            <person name="Lenzi L."/>
            <person name="Haldenby T S."/>
            <person name="Uol C."/>
        </authorList>
    </citation>
    <scope>NUCLEOTIDE SEQUENCE</scope>
</reference>
<keyword evidence="4" id="KW-0297">G-protein coupled receptor</keyword>
<dbReference type="EMBL" id="CAXLJL010000090">
    <property type="protein sequence ID" value="CAL5131362.1"/>
    <property type="molecule type" value="Genomic_DNA"/>
</dbReference>
<evidence type="ECO:0000256" key="2">
    <source>
        <dbReference type="ARBA" id="ARBA00022692"/>
    </source>
</evidence>
<evidence type="ECO:0000256" key="5">
    <source>
        <dbReference type="ARBA" id="ARBA00023136"/>
    </source>
</evidence>
<evidence type="ECO:0000256" key="8">
    <source>
        <dbReference type="SAM" id="Phobius"/>
    </source>
</evidence>
<dbReference type="Gene3D" id="1.20.1070.10">
    <property type="entry name" value="Rhodopsin 7-helix transmembrane proteins"/>
    <property type="match status" value="1"/>
</dbReference>
<keyword evidence="7" id="KW-0807">Transducer</keyword>
<evidence type="ECO:0000256" key="4">
    <source>
        <dbReference type="ARBA" id="ARBA00023040"/>
    </source>
</evidence>
<sequence length="397" mass="44767">MDIHPPQLSLIGRVLVSLVVTVVVIVATVGNVAVIYLLNGGRSTVRNRSRVIVRKSILTRNSVTCIFLLNLSIADVLHILVCAPFTLVADFLLIYWPFGEFLCRFVNYVQGVVVFLCAFTHVIISFDRLWATTCPIWRRRKLTSTRARLIVLAIWLCSMIIPVPSLLVCRLVQSDDGLNHCQEVWPGSSMNSSLLNGTNETGVDGDYMNSPIETAYNLTSLLFQYVIPLVVITTTYSVIVCRVWGSPAPGEGNVQRDEKRCLARKKLIKMVIIVATLYAGSQLPRHIIYLVTMKSPNAFERETMMYVWLVCQLCTWSATCYNPFIYAWMNRAFRREILDLIPMICCYCCCCCCCADRGSNREEPAETMIECEQPFTNGARRDIRGAGTLEEEAETKV</sequence>
<dbReference type="InterPro" id="IPR000276">
    <property type="entry name" value="GPCR_Rhodpsn"/>
</dbReference>
<dbReference type="GO" id="GO:0004930">
    <property type="term" value="F:G protein-coupled receptor activity"/>
    <property type="evidence" value="ECO:0007669"/>
    <property type="project" value="UniProtKB-KW"/>
</dbReference>
<dbReference type="PRINTS" id="PR00237">
    <property type="entry name" value="GPCRRHODOPSN"/>
</dbReference>
<feature type="transmembrane region" description="Helical" evidence="8">
    <location>
        <begin position="14"/>
        <end position="38"/>
    </location>
</feature>
<evidence type="ECO:0000256" key="6">
    <source>
        <dbReference type="ARBA" id="ARBA00023170"/>
    </source>
</evidence>
<dbReference type="Proteomes" id="UP001497525">
    <property type="component" value="Unassembled WGS sequence"/>
</dbReference>
<comment type="subcellular location">
    <subcellularLocation>
        <location evidence="1">Membrane</location>
        <topology evidence="1">Multi-pass membrane protein</topology>
    </subcellularLocation>
</comment>
<protein>
    <recommendedName>
        <fullName evidence="9">G-protein coupled receptors family 1 profile domain-containing protein</fullName>
    </recommendedName>
</protein>
<dbReference type="PROSITE" id="PS50262">
    <property type="entry name" value="G_PROTEIN_RECEP_F1_2"/>
    <property type="match status" value="1"/>
</dbReference>
<proteinExistence type="predicted"/>
<dbReference type="PANTHER" id="PTHR45695">
    <property type="entry name" value="LEUCOKININ RECEPTOR-RELATED"/>
    <property type="match status" value="1"/>
</dbReference>
<evidence type="ECO:0000259" key="9">
    <source>
        <dbReference type="PROSITE" id="PS50262"/>
    </source>
</evidence>
<feature type="transmembrane region" description="Helical" evidence="8">
    <location>
        <begin position="305"/>
        <end position="328"/>
    </location>
</feature>